<keyword evidence="3" id="KW-1185">Reference proteome</keyword>
<accession>A0ABR2Z2H3</accession>
<comment type="caution">
    <text evidence="2">The sequence shown here is derived from an EMBL/GenBank/DDBJ whole genome shotgun (WGS) entry which is preliminary data.</text>
</comment>
<sequence>MEGFLLPEIGLRIVADRSFFCPLSKSLLITPVDLIFGDNLLTVDRASLETWFKTVGKDVCPLSGASIREWIIVKSNKCLKDRIKEWARRQLLDLDAIEVAALKLRSKAALGLQNKLEGQTALRRQQRDDIRRDQNLKLSQSCDVDWLLIDPISGKSTTLDPSVFQDAREKLHADARSGSLPAQHEGS</sequence>
<reference evidence="2 3" key="1">
    <citation type="journal article" date="2024" name="Nat. Commun.">
        <title>Phylogenomics reveals the evolutionary origins of lichenization in chlorophyte algae.</title>
        <authorList>
            <person name="Puginier C."/>
            <person name="Libourel C."/>
            <person name="Otte J."/>
            <person name="Skaloud P."/>
            <person name="Haon M."/>
            <person name="Grisel S."/>
            <person name="Petersen M."/>
            <person name="Berrin J.G."/>
            <person name="Delaux P.M."/>
            <person name="Dal Grande F."/>
            <person name="Keller J."/>
        </authorList>
    </citation>
    <scope>NUCLEOTIDE SEQUENCE [LARGE SCALE GENOMIC DNA]</scope>
    <source>
        <strain evidence="2 3">SAG 216-7</strain>
    </source>
</reference>
<dbReference type="Gene3D" id="3.30.40.10">
    <property type="entry name" value="Zinc/RING finger domain, C3HC4 (zinc finger)"/>
    <property type="match status" value="1"/>
</dbReference>
<dbReference type="EMBL" id="JALJOT010000001">
    <property type="protein sequence ID" value="KAK9918165.1"/>
    <property type="molecule type" value="Genomic_DNA"/>
</dbReference>
<organism evidence="2 3">
    <name type="scientific">Coccomyxa subellipsoidea</name>
    <dbReference type="NCBI Taxonomy" id="248742"/>
    <lineage>
        <taxon>Eukaryota</taxon>
        <taxon>Viridiplantae</taxon>
        <taxon>Chlorophyta</taxon>
        <taxon>core chlorophytes</taxon>
        <taxon>Trebouxiophyceae</taxon>
        <taxon>Trebouxiophyceae incertae sedis</taxon>
        <taxon>Coccomyxaceae</taxon>
        <taxon>Coccomyxa</taxon>
    </lineage>
</organism>
<dbReference type="SUPFAM" id="SSF57850">
    <property type="entry name" value="RING/U-box"/>
    <property type="match status" value="1"/>
</dbReference>
<proteinExistence type="predicted"/>
<evidence type="ECO:0000313" key="2">
    <source>
        <dbReference type="EMBL" id="KAK9918165.1"/>
    </source>
</evidence>
<name>A0ABR2Z2H3_9CHLO</name>
<evidence type="ECO:0000313" key="3">
    <source>
        <dbReference type="Proteomes" id="UP001491310"/>
    </source>
</evidence>
<gene>
    <name evidence="2" type="ORF">WJX75_001827</name>
</gene>
<dbReference type="InterPro" id="IPR003613">
    <property type="entry name" value="Ubox_domain"/>
</dbReference>
<protein>
    <recommendedName>
        <fullName evidence="1">U-box domain-containing protein</fullName>
    </recommendedName>
</protein>
<evidence type="ECO:0000259" key="1">
    <source>
        <dbReference type="Pfam" id="PF04564"/>
    </source>
</evidence>
<dbReference type="InterPro" id="IPR013083">
    <property type="entry name" value="Znf_RING/FYVE/PHD"/>
</dbReference>
<feature type="domain" description="U-box" evidence="1">
    <location>
        <begin position="19"/>
        <end position="88"/>
    </location>
</feature>
<dbReference type="Pfam" id="PF04564">
    <property type="entry name" value="U-box"/>
    <property type="match status" value="1"/>
</dbReference>
<dbReference type="Proteomes" id="UP001491310">
    <property type="component" value="Unassembled WGS sequence"/>
</dbReference>